<dbReference type="OrthoDB" id="196884at2"/>
<proteinExistence type="predicted"/>
<gene>
    <name evidence="1" type="ORF">FPL22_13435</name>
</gene>
<organism evidence="1 2">
    <name type="scientific">Rariglobus hedericola</name>
    <dbReference type="NCBI Taxonomy" id="2597822"/>
    <lineage>
        <taxon>Bacteria</taxon>
        <taxon>Pseudomonadati</taxon>
        <taxon>Verrucomicrobiota</taxon>
        <taxon>Opitutia</taxon>
        <taxon>Opitutales</taxon>
        <taxon>Opitutaceae</taxon>
        <taxon>Rariglobus</taxon>
    </lineage>
</organism>
<dbReference type="EMBL" id="VMBG01000002">
    <property type="protein sequence ID" value="TSJ77100.1"/>
    <property type="molecule type" value="Genomic_DNA"/>
</dbReference>
<protein>
    <submittedName>
        <fullName evidence="1">Uncharacterized protein</fullName>
    </submittedName>
</protein>
<sequence>MSLNRAEQMVFDYLQEKPDEKRHWHDKVSGISARARDPHTAAIELEGELWRYFEERSAVASPFRERAQREGLRRTSLRNLAEYLLRVWAPVKVKPRAEGEEPWRPYA</sequence>
<evidence type="ECO:0000313" key="1">
    <source>
        <dbReference type="EMBL" id="TSJ77100.1"/>
    </source>
</evidence>
<evidence type="ECO:0000313" key="2">
    <source>
        <dbReference type="Proteomes" id="UP000315648"/>
    </source>
</evidence>
<reference evidence="1 2" key="1">
    <citation type="submission" date="2019-07" db="EMBL/GenBank/DDBJ databases">
        <title>Description of 53C-WASEF.</title>
        <authorList>
            <person name="Pitt A."/>
            <person name="Hahn M.W."/>
        </authorList>
    </citation>
    <scope>NUCLEOTIDE SEQUENCE [LARGE SCALE GENOMIC DNA]</scope>
    <source>
        <strain evidence="1 2">53C-WASEF</strain>
    </source>
</reference>
<keyword evidence="2" id="KW-1185">Reference proteome</keyword>
<comment type="caution">
    <text evidence="1">The sequence shown here is derived from an EMBL/GenBank/DDBJ whole genome shotgun (WGS) entry which is preliminary data.</text>
</comment>
<dbReference type="Proteomes" id="UP000315648">
    <property type="component" value="Unassembled WGS sequence"/>
</dbReference>
<name>A0A556QKC6_9BACT</name>
<dbReference type="AlphaFoldDB" id="A0A556QKC6"/>
<accession>A0A556QKC6</accession>
<dbReference type="RefSeq" id="WP_144230921.1">
    <property type="nucleotide sequence ID" value="NZ_CBCRVV010000011.1"/>
</dbReference>